<comment type="similarity">
    <text evidence="1">Belongs to the helicase family.</text>
</comment>
<dbReference type="GO" id="GO:0006281">
    <property type="term" value="P:DNA repair"/>
    <property type="evidence" value="ECO:0007669"/>
    <property type="project" value="UniProtKB-KW"/>
</dbReference>
<keyword evidence="1" id="KW-0378">Hydrolase</keyword>
<evidence type="ECO:0000313" key="4">
    <source>
        <dbReference type="Proteomes" id="UP000634136"/>
    </source>
</evidence>
<name>A0A834SRU1_9FABA</name>
<dbReference type="Pfam" id="PF05970">
    <property type="entry name" value="PIF1"/>
    <property type="match status" value="1"/>
</dbReference>
<sequence>MNVPNTVGYYDPLQYPLLLLCGKYVWDVNTQNDATPRTKVTCRDYYSYMLQNNQSKIKAEMYNGLQDSFEIGKNILGHVGRRIILPSSIVGCATDMGERFQDAMRVVGLGGTGKTFLYRALLSYVRQKGMIALAIASSVLHLKRNMRSGNDQGFSEWLMRVGDGLEPVIENHMIKIPPYMGISWEGEDPLNNLIDRVYPNFSRYMNESFYMVERVILTLTNEKVDRLNNRIIAKYPG</sequence>
<reference evidence="3" key="1">
    <citation type="submission" date="2020-09" db="EMBL/GenBank/DDBJ databases">
        <title>Genome-Enabled Discovery of Anthraquinone Biosynthesis in Senna tora.</title>
        <authorList>
            <person name="Kang S.-H."/>
            <person name="Pandey R.P."/>
            <person name="Lee C.-M."/>
            <person name="Sim J.-S."/>
            <person name="Jeong J.-T."/>
            <person name="Choi B.-S."/>
            <person name="Jung M."/>
            <person name="Ginzburg D."/>
            <person name="Zhao K."/>
            <person name="Won S.Y."/>
            <person name="Oh T.-J."/>
            <person name="Yu Y."/>
            <person name="Kim N.-H."/>
            <person name="Lee O.R."/>
            <person name="Lee T.-H."/>
            <person name="Bashyal P."/>
            <person name="Kim T.-S."/>
            <person name="Lee W.-H."/>
            <person name="Kawkins C."/>
            <person name="Kim C.-K."/>
            <person name="Kim J.S."/>
            <person name="Ahn B.O."/>
            <person name="Rhee S.Y."/>
            <person name="Sohng J.K."/>
        </authorList>
    </citation>
    <scope>NUCLEOTIDE SEQUENCE</scope>
    <source>
        <tissue evidence="3">Leaf</tissue>
    </source>
</reference>
<dbReference type="GO" id="GO:0016787">
    <property type="term" value="F:hydrolase activity"/>
    <property type="evidence" value="ECO:0007669"/>
    <property type="project" value="UniProtKB-KW"/>
</dbReference>
<comment type="catalytic activity">
    <reaction evidence="1">
        <text>ATP + H2O = ADP + phosphate + H(+)</text>
        <dbReference type="Rhea" id="RHEA:13065"/>
        <dbReference type="ChEBI" id="CHEBI:15377"/>
        <dbReference type="ChEBI" id="CHEBI:15378"/>
        <dbReference type="ChEBI" id="CHEBI:30616"/>
        <dbReference type="ChEBI" id="CHEBI:43474"/>
        <dbReference type="ChEBI" id="CHEBI:456216"/>
        <dbReference type="EC" id="5.6.2.3"/>
    </reaction>
</comment>
<dbReference type="EC" id="5.6.2.3" evidence="1"/>
<keyword evidence="1" id="KW-0233">DNA recombination</keyword>
<comment type="cofactor">
    <cofactor evidence="1">
        <name>Mg(2+)</name>
        <dbReference type="ChEBI" id="CHEBI:18420"/>
    </cofactor>
</comment>
<protein>
    <recommendedName>
        <fullName evidence="1">ATP-dependent DNA helicase</fullName>
        <ecNumber evidence="1">5.6.2.3</ecNumber>
    </recommendedName>
</protein>
<dbReference type="OrthoDB" id="1741365at2759"/>
<dbReference type="GO" id="GO:0000723">
    <property type="term" value="P:telomere maintenance"/>
    <property type="evidence" value="ECO:0007669"/>
    <property type="project" value="InterPro"/>
</dbReference>
<dbReference type="InterPro" id="IPR010285">
    <property type="entry name" value="DNA_helicase_pif1-like_DEAD"/>
</dbReference>
<evidence type="ECO:0000313" key="3">
    <source>
        <dbReference type="EMBL" id="KAF7808406.1"/>
    </source>
</evidence>
<keyword evidence="1" id="KW-0067">ATP-binding</keyword>
<feature type="domain" description="DNA helicase Pif1-like DEAD-box helicase" evidence="2">
    <location>
        <begin position="104"/>
        <end position="138"/>
    </location>
</feature>
<dbReference type="AlphaFoldDB" id="A0A834SRU1"/>
<organism evidence="3 4">
    <name type="scientific">Senna tora</name>
    <dbReference type="NCBI Taxonomy" id="362788"/>
    <lineage>
        <taxon>Eukaryota</taxon>
        <taxon>Viridiplantae</taxon>
        <taxon>Streptophyta</taxon>
        <taxon>Embryophyta</taxon>
        <taxon>Tracheophyta</taxon>
        <taxon>Spermatophyta</taxon>
        <taxon>Magnoliopsida</taxon>
        <taxon>eudicotyledons</taxon>
        <taxon>Gunneridae</taxon>
        <taxon>Pentapetalae</taxon>
        <taxon>rosids</taxon>
        <taxon>fabids</taxon>
        <taxon>Fabales</taxon>
        <taxon>Fabaceae</taxon>
        <taxon>Caesalpinioideae</taxon>
        <taxon>Cassia clade</taxon>
        <taxon>Senna</taxon>
    </lineage>
</organism>
<dbReference type="PANTHER" id="PTHR10492:SF57">
    <property type="entry name" value="ATP-DEPENDENT DNA HELICASE"/>
    <property type="match status" value="1"/>
</dbReference>
<evidence type="ECO:0000256" key="1">
    <source>
        <dbReference type="RuleBase" id="RU363044"/>
    </source>
</evidence>
<proteinExistence type="inferred from homology"/>
<gene>
    <name evidence="3" type="ORF">G2W53_035149</name>
</gene>
<keyword evidence="1" id="KW-0547">Nucleotide-binding</keyword>
<keyword evidence="1 3" id="KW-0347">Helicase</keyword>
<dbReference type="GO" id="GO:0043139">
    <property type="term" value="F:5'-3' DNA helicase activity"/>
    <property type="evidence" value="ECO:0007669"/>
    <property type="project" value="UniProtKB-EC"/>
</dbReference>
<keyword evidence="1" id="KW-0234">DNA repair</keyword>
<dbReference type="GO" id="GO:0005524">
    <property type="term" value="F:ATP binding"/>
    <property type="evidence" value="ECO:0007669"/>
    <property type="project" value="UniProtKB-KW"/>
</dbReference>
<evidence type="ECO:0000259" key="2">
    <source>
        <dbReference type="Pfam" id="PF05970"/>
    </source>
</evidence>
<keyword evidence="1" id="KW-0227">DNA damage</keyword>
<comment type="caution">
    <text evidence="3">The sequence shown here is derived from an EMBL/GenBank/DDBJ whole genome shotgun (WGS) entry which is preliminary data.</text>
</comment>
<dbReference type="EMBL" id="JAAIUW010000011">
    <property type="protein sequence ID" value="KAF7808406.1"/>
    <property type="molecule type" value="Genomic_DNA"/>
</dbReference>
<accession>A0A834SRU1</accession>
<dbReference type="Proteomes" id="UP000634136">
    <property type="component" value="Unassembled WGS sequence"/>
</dbReference>
<dbReference type="PANTHER" id="PTHR10492">
    <property type="match status" value="1"/>
</dbReference>
<dbReference type="GO" id="GO:0006310">
    <property type="term" value="P:DNA recombination"/>
    <property type="evidence" value="ECO:0007669"/>
    <property type="project" value="UniProtKB-KW"/>
</dbReference>
<keyword evidence="4" id="KW-1185">Reference proteome</keyword>